<dbReference type="InterPro" id="IPR016024">
    <property type="entry name" value="ARM-type_fold"/>
</dbReference>
<evidence type="ECO:0008006" key="3">
    <source>
        <dbReference type="Google" id="ProtNLM"/>
    </source>
</evidence>
<dbReference type="SUPFAM" id="SSF48371">
    <property type="entry name" value="ARM repeat"/>
    <property type="match status" value="1"/>
</dbReference>
<reference evidence="2" key="1">
    <citation type="submission" date="2015-07" db="EMBL/GenBank/DDBJ databases">
        <authorList>
            <person name="Ju K.-S."/>
            <person name="Doroghazi J.R."/>
            <person name="Metcalf W.W."/>
        </authorList>
    </citation>
    <scope>NUCLEOTIDE SEQUENCE [LARGE SCALE GENOMIC DNA]</scope>
    <source>
        <strain evidence="2">NRRL ISP-5002</strain>
    </source>
</reference>
<proteinExistence type="predicted"/>
<dbReference type="InterPro" id="IPR011989">
    <property type="entry name" value="ARM-like"/>
</dbReference>
<name>A0A0N1JX55_9ACTN</name>
<dbReference type="Proteomes" id="UP000037982">
    <property type="component" value="Unassembled WGS sequence"/>
</dbReference>
<comment type="caution">
    <text evidence="1">The sequence shown here is derived from an EMBL/GenBank/DDBJ whole genome shotgun (WGS) entry which is preliminary data.</text>
</comment>
<accession>A0A0N1JX55</accession>
<keyword evidence="2" id="KW-1185">Reference proteome</keyword>
<organism evidence="1 2">
    <name type="scientific">Streptomyces chattanoogensis</name>
    <dbReference type="NCBI Taxonomy" id="66876"/>
    <lineage>
        <taxon>Bacteria</taxon>
        <taxon>Bacillati</taxon>
        <taxon>Actinomycetota</taxon>
        <taxon>Actinomycetes</taxon>
        <taxon>Kitasatosporales</taxon>
        <taxon>Streptomycetaceae</taxon>
        <taxon>Streptomyces</taxon>
    </lineage>
</organism>
<dbReference type="PATRIC" id="fig|66876.3.peg.5602"/>
<dbReference type="EMBL" id="LGKG01000151">
    <property type="protein sequence ID" value="KPC61217.1"/>
    <property type="molecule type" value="Genomic_DNA"/>
</dbReference>
<protein>
    <recommendedName>
        <fullName evidence="3">PBS lyase</fullName>
    </recommendedName>
</protein>
<dbReference type="Pfam" id="PF13646">
    <property type="entry name" value="HEAT_2"/>
    <property type="match status" value="1"/>
</dbReference>
<gene>
    <name evidence="1" type="ORF">ADL29_25535</name>
</gene>
<dbReference type="AlphaFoldDB" id="A0A0N1JX55"/>
<evidence type="ECO:0000313" key="2">
    <source>
        <dbReference type="Proteomes" id="UP000037982"/>
    </source>
</evidence>
<evidence type="ECO:0000313" key="1">
    <source>
        <dbReference type="EMBL" id="KPC61217.1"/>
    </source>
</evidence>
<sequence length="141" mass="14569">MRDALAALAGPVPRTRDIAAAELGDRLRGGSLPQAAAELVVSRLVGRTVGEPDRGVRESALHSVGEACIDYAFPLELFLPLVPGMAGMDPELLGHTLGILGSTRNPAAAPLVRPFLGHADAWVREEAASALEEVTSSPAGA</sequence>
<dbReference type="Gene3D" id="1.25.10.10">
    <property type="entry name" value="Leucine-rich Repeat Variant"/>
    <property type="match status" value="1"/>
</dbReference>